<name>A0A168GLM6_CORDF</name>
<dbReference type="InterPro" id="IPR002401">
    <property type="entry name" value="Cyt_P450_E_grp-I"/>
</dbReference>
<organism evidence="14 15">
    <name type="scientific">Akanthomyces lecanii RCEF 1005</name>
    <dbReference type="NCBI Taxonomy" id="1081108"/>
    <lineage>
        <taxon>Eukaryota</taxon>
        <taxon>Fungi</taxon>
        <taxon>Dikarya</taxon>
        <taxon>Ascomycota</taxon>
        <taxon>Pezizomycotina</taxon>
        <taxon>Sordariomycetes</taxon>
        <taxon>Hypocreomycetidae</taxon>
        <taxon>Hypocreales</taxon>
        <taxon>Cordycipitaceae</taxon>
        <taxon>Akanthomyces</taxon>
        <taxon>Cordyceps confragosa</taxon>
    </lineage>
</organism>
<comment type="caution">
    <text evidence="14">The sequence shown here is derived from an EMBL/GenBank/DDBJ whole genome shotgun (WGS) entry which is preliminary data.</text>
</comment>
<reference evidence="14 15" key="1">
    <citation type="journal article" date="2016" name="Genome Biol. Evol.">
        <title>Divergent and convergent evolution of fungal pathogenicity.</title>
        <authorList>
            <person name="Shang Y."/>
            <person name="Xiao G."/>
            <person name="Zheng P."/>
            <person name="Cen K."/>
            <person name="Zhan S."/>
            <person name="Wang C."/>
        </authorList>
    </citation>
    <scope>NUCLEOTIDE SEQUENCE [LARGE SCALE GENOMIC DNA]</scope>
    <source>
        <strain evidence="14 15">RCEF 1005</strain>
    </source>
</reference>
<dbReference type="GO" id="GO:0020037">
    <property type="term" value="F:heme binding"/>
    <property type="evidence" value="ECO:0007669"/>
    <property type="project" value="InterPro"/>
</dbReference>
<dbReference type="Pfam" id="PF00067">
    <property type="entry name" value="p450"/>
    <property type="match status" value="1"/>
</dbReference>
<dbReference type="Proteomes" id="UP000076881">
    <property type="component" value="Unassembled WGS sequence"/>
</dbReference>
<dbReference type="GO" id="GO:0016705">
    <property type="term" value="F:oxidoreductase activity, acting on paired donors, with incorporation or reduction of molecular oxygen"/>
    <property type="evidence" value="ECO:0007669"/>
    <property type="project" value="InterPro"/>
</dbReference>
<keyword evidence="10 13" id="KW-0503">Monooxygenase</keyword>
<dbReference type="InterPro" id="IPR017972">
    <property type="entry name" value="Cyt_P450_CS"/>
</dbReference>
<proteinExistence type="inferred from homology"/>
<keyword evidence="4 12" id="KW-0349">Heme</keyword>
<keyword evidence="5" id="KW-0812">Transmembrane</keyword>
<comment type="subcellular location">
    <subcellularLocation>
        <location evidence="2">Membrane</location>
    </subcellularLocation>
</comment>
<evidence type="ECO:0000256" key="11">
    <source>
        <dbReference type="ARBA" id="ARBA00023136"/>
    </source>
</evidence>
<evidence type="ECO:0000256" key="13">
    <source>
        <dbReference type="RuleBase" id="RU000461"/>
    </source>
</evidence>
<evidence type="ECO:0000256" key="4">
    <source>
        <dbReference type="ARBA" id="ARBA00022617"/>
    </source>
</evidence>
<dbReference type="PRINTS" id="PR00385">
    <property type="entry name" value="P450"/>
</dbReference>
<dbReference type="Gene3D" id="1.10.630.10">
    <property type="entry name" value="Cytochrome P450"/>
    <property type="match status" value="1"/>
</dbReference>
<evidence type="ECO:0000256" key="10">
    <source>
        <dbReference type="ARBA" id="ARBA00023033"/>
    </source>
</evidence>
<accession>A0A168GLM6</accession>
<dbReference type="FunFam" id="1.10.630.10:FF:000063">
    <property type="entry name" value="Cytochrome P450 monooxygenase"/>
    <property type="match status" value="1"/>
</dbReference>
<dbReference type="GO" id="GO:0005506">
    <property type="term" value="F:iron ion binding"/>
    <property type="evidence" value="ECO:0007669"/>
    <property type="project" value="InterPro"/>
</dbReference>
<evidence type="ECO:0000256" key="9">
    <source>
        <dbReference type="ARBA" id="ARBA00023004"/>
    </source>
</evidence>
<evidence type="ECO:0000313" key="15">
    <source>
        <dbReference type="Proteomes" id="UP000076881"/>
    </source>
</evidence>
<keyword evidence="7" id="KW-1133">Transmembrane helix</keyword>
<evidence type="ECO:0000256" key="5">
    <source>
        <dbReference type="ARBA" id="ARBA00022692"/>
    </source>
</evidence>
<evidence type="ECO:0000256" key="12">
    <source>
        <dbReference type="PIRSR" id="PIRSR602401-1"/>
    </source>
</evidence>
<dbReference type="InterPro" id="IPR036396">
    <property type="entry name" value="Cyt_P450_sf"/>
</dbReference>
<comment type="cofactor">
    <cofactor evidence="1 12">
        <name>heme</name>
        <dbReference type="ChEBI" id="CHEBI:30413"/>
    </cofactor>
</comment>
<dbReference type="CDD" id="cd11061">
    <property type="entry name" value="CYP67-like"/>
    <property type="match status" value="1"/>
</dbReference>
<evidence type="ECO:0000256" key="7">
    <source>
        <dbReference type="ARBA" id="ARBA00022989"/>
    </source>
</evidence>
<dbReference type="AlphaFoldDB" id="A0A168GLM6"/>
<evidence type="ECO:0000256" key="2">
    <source>
        <dbReference type="ARBA" id="ARBA00004370"/>
    </source>
</evidence>
<evidence type="ECO:0000256" key="1">
    <source>
        <dbReference type="ARBA" id="ARBA00001971"/>
    </source>
</evidence>
<keyword evidence="11" id="KW-0472">Membrane</keyword>
<feature type="binding site" description="axial binding residue" evidence="12">
    <location>
        <position position="481"/>
    </location>
    <ligand>
        <name>heme</name>
        <dbReference type="ChEBI" id="CHEBI:30413"/>
    </ligand>
    <ligandPart>
        <name>Fe</name>
        <dbReference type="ChEBI" id="CHEBI:18248"/>
    </ligandPart>
</feature>
<dbReference type="EMBL" id="AZHF01000004">
    <property type="protein sequence ID" value="OAA76644.1"/>
    <property type="molecule type" value="Genomic_DNA"/>
</dbReference>
<dbReference type="PRINTS" id="PR00463">
    <property type="entry name" value="EP450I"/>
</dbReference>
<dbReference type="GO" id="GO:0004497">
    <property type="term" value="F:monooxygenase activity"/>
    <property type="evidence" value="ECO:0007669"/>
    <property type="project" value="UniProtKB-KW"/>
</dbReference>
<dbReference type="SUPFAM" id="SSF48264">
    <property type="entry name" value="Cytochrome P450"/>
    <property type="match status" value="1"/>
</dbReference>
<dbReference type="PANTHER" id="PTHR24305">
    <property type="entry name" value="CYTOCHROME P450"/>
    <property type="match status" value="1"/>
</dbReference>
<evidence type="ECO:0000256" key="6">
    <source>
        <dbReference type="ARBA" id="ARBA00022723"/>
    </source>
</evidence>
<keyword evidence="15" id="KW-1185">Reference proteome</keyword>
<keyword evidence="6 12" id="KW-0479">Metal-binding</keyword>
<evidence type="ECO:0000256" key="8">
    <source>
        <dbReference type="ARBA" id="ARBA00023002"/>
    </source>
</evidence>
<sequence>MENTTELPAGGGISAWLGNSLPFTVDSSFLKLLYGDVMEQVHTHGGAAMRTIAVAFVFWHVWGCIYNLYFHPCAKYPGPLLFRMSILPNLYYSWKGVKHLKADEMHKRYGPVVRLEPGFLSFITPNAVQTIYSTGSQFQKGIFYSRGPQDKQVLTNMSTAIDKQVHARKRRIMSHAFSEAAMRSYEATELDKIRLFCSKLTDPTTFGGEYKNMSRWNSYLTYDIMGKLTFSHNYDMLTKDDHHFIQPIIDTFQHSQVVLGVVPWVERWGLAPLLFVNILSAVRRFRNYVDDQVKHRISEEKAGRGSKDIFGLLLAHEDKQTGEKMGFQELSDEAVILIIAASDTTGTALSGLSFYLARYPECYNKLKQEIRSTFSDVEKIVHGPKLQGCKYLRACVEEALRMSPGVPGYLVRESPRDGTIDGHLVPAGTQIGVPGWTMHRDPDVFPDPQVFKPERWLTSSAAELARMRAVHFPFSFGPRSCIGKNLAYNTIYLTVARLAFLFEMESREPLPLEFHVKDHFAAGEKNGPFLKFTHREDQRV</sequence>
<evidence type="ECO:0000256" key="3">
    <source>
        <dbReference type="ARBA" id="ARBA00010617"/>
    </source>
</evidence>
<keyword evidence="8 13" id="KW-0560">Oxidoreductase</keyword>
<gene>
    <name evidence="14" type="ORF">LEL_06328</name>
</gene>
<dbReference type="GO" id="GO:1902181">
    <property type="term" value="P:verruculogen biosynthetic process"/>
    <property type="evidence" value="ECO:0007669"/>
    <property type="project" value="UniProtKB-ARBA"/>
</dbReference>
<dbReference type="STRING" id="1081108.A0A168GLM6"/>
<dbReference type="PANTHER" id="PTHR24305:SF237">
    <property type="entry name" value="CYTOCHROME P450 MONOOXYGENASE ATNE-RELATED"/>
    <property type="match status" value="1"/>
</dbReference>
<dbReference type="InterPro" id="IPR001128">
    <property type="entry name" value="Cyt_P450"/>
</dbReference>
<dbReference type="OrthoDB" id="1470350at2759"/>
<dbReference type="PROSITE" id="PS00086">
    <property type="entry name" value="CYTOCHROME_P450"/>
    <property type="match status" value="1"/>
</dbReference>
<dbReference type="GO" id="GO:0016020">
    <property type="term" value="C:membrane"/>
    <property type="evidence" value="ECO:0007669"/>
    <property type="project" value="UniProtKB-SubCell"/>
</dbReference>
<dbReference type="InterPro" id="IPR050121">
    <property type="entry name" value="Cytochrome_P450_monoxygenase"/>
</dbReference>
<evidence type="ECO:0000313" key="14">
    <source>
        <dbReference type="EMBL" id="OAA76644.1"/>
    </source>
</evidence>
<keyword evidence="9 12" id="KW-0408">Iron</keyword>
<protein>
    <submittedName>
        <fullName evidence="14">Cytochrome P450</fullName>
    </submittedName>
</protein>
<comment type="similarity">
    <text evidence="3 13">Belongs to the cytochrome P450 family.</text>
</comment>